<dbReference type="PRINTS" id="PR00080">
    <property type="entry name" value="SDRFAMILY"/>
</dbReference>
<comment type="similarity">
    <text evidence="1">Belongs to the short-chain dehydrogenases/reductases (SDR) family.</text>
</comment>
<dbReference type="Gene3D" id="3.40.50.720">
    <property type="entry name" value="NAD(P)-binding Rossmann-like Domain"/>
    <property type="match status" value="1"/>
</dbReference>
<dbReference type="Pfam" id="PF13561">
    <property type="entry name" value="adh_short_C2"/>
    <property type="match status" value="1"/>
</dbReference>
<organism evidence="3 4">
    <name type="scientific">Pseudomonas nitroreducens</name>
    <dbReference type="NCBI Taxonomy" id="46680"/>
    <lineage>
        <taxon>Bacteria</taxon>
        <taxon>Pseudomonadati</taxon>
        <taxon>Pseudomonadota</taxon>
        <taxon>Gammaproteobacteria</taxon>
        <taxon>Pseudomonadales</taxon>
        <taxon>Pseudomonadaceae</taxon>
        <taxon>Pseudomonas</taxon>
    </lineage>
</organism>
<dbReference type="InterPro" id="IPR057326">
    <property type="entry name" value="KR_dom"/>
</dbReference>
<gene>
    <name evidence="3" type="ORF">I5I61_06280</name>
</gene>
<dbReference type="EMBL" id="JADTFC010000009">
    <property type="protein sequence ID" value="MBG6287050.1"/>
    <property type="molecule type" value="Genomic_DNA"/>
</dbReference>
<feature type="domain" description="Ketoreductase" evidence="2">
    <location>
        <begin position="14"/>
        <end position="201"/>
    </location>
</feature>
<dbReference type="RefSeq" id="WP_196912386.1">
    <property type="nucleotide sequence ID" value="NZ_JADTFC010000009.1"/>
</dbReference>
<evidence type="ECO:0000313" key="4">
    <source>
        <dbReference type="Proteomes" id="UP000608450"/>
    </source>
</evidence>
<comment type="caution">
    <text evidence="3">The sequence shown here is derived from an EMBL/GenBank/DDBJ whole genome shotgun (WGS) entry which is preliminary data.</text>
</comment>
<evidence type="ECO:0000259" key="2">
    <source>
        <dbReference type="SMART" id="SM00822"/>
    </source>
</evidence>
<accession>A0ABS0KG30</accession>
<dbReference type="SMART" id="SM00822">
    <property type="entry name" value="PKS_KR"/>
    <property type="match status" value="1"/>
</dbReference>
<reference evidence="3 4" key="1">
    <citation type="submission" date="2020-11" db="EMBL/GenBank/DDBJ databases">
        <title>Enhanced detection system for hospital associated transmission using whole genome sequencing surveillance.</title>
        <authorList>
            <person name="Harrison L.H."/>
            <person name="Van Tyne D."/>
            <person name="Marsh J.W."/>
            <person name="Griffith M.P."/>
            <person name="Snyder D.J."/>
            <person name="Cooper V.S."/>
            <person name="Mustapha M."/>
        </authorList>
    </citation>
    <scope>NUCLEOTIDE SEQUENCE [LARGE SCALE GENOMIC DNA]</scope>
    <source>
        <strain evidence="3 4">PSA00705</strain>
    </source>
</reference>
<protein>
    <submittedName>
        <fullName evidence="3">SDR family oxidoreductase</fullName>
    </submittedName>
</protein>
<keyword evidence="4" id="KW-1185">Reference proteome</keyword>
<proteinExistence type="inferred from homology"/>
<dbReference type="InterPro" id="IPR036291">
    <property type="entry name" value="NAD(P)-bd_dom_sf"/>
</dbReference>
<evidence type="ECO:0000313" key="3">
    <source>
        <dbReference type="EMBL" id="MBG6287050.1"/>
    </source>
</evidence>
<sequence>MTDSIRNPMSLAGRSIIITGAGQGIGLGIARLVIELGGNVAAVDLNEEALKSAAAELGESYLPLVGSVADAPFVERAVAAAVERFGAVHGLVNNAGIGRPAMIEKMTLEQWQLVMDVHLTGSFLFTQAVGRHLIERAKGGDSAPGSVVFISSDAGRRGSLGQINYSAAKSGMFGMAMTAAREWAKYGVRSNAVCFGMVETAMTEKVRTDPRFLDTYLQQIALGRFASPEEVSVPVCFLLSEGASYITGQVLSVNGGYTIAV</sequence>
<dbReference type="InterPro" id="IPR020904">
    <property type="entry name" value="Sc_DH/Rdtase_CS"/>
</dbReference>
<dbReference type="PANTHER" id="PTHR42760">
    <property type="entry name" value="SHORT-CHAIN DEHYDROGENASES/REDUCTASES FAMILY MEMBER"/>
    <property type="match status" value="1"/>
</dbReference>
<dbReference type="Proteomes" id="UP000608450">
    <property type="component" value="Unassembled WGS sequence"/>
</dbReference>
<dbReference type="PRINTS" id="PR00081">
    <property type="entry name" value="GDHRDH"/>
</dbReference>
<dbReference type="InterPro" id="IPR002347">
    <property type="entry name" value="SDR_fam"/>
</dbReference>
<dbReference type="PROSITE" id="PS00061">
    <property type="entry name" value="ADH_SHORT"/>
    <property type="match status" value="1"/>
</dbReference>
<dbReference type="SUPFAM" id="SSF51735">
    <property type="entry name" value="NAD(P)-binding Rossmann-fold domains"/>
    <property type="match status" value="1"/>
</dbReference>
<evidence type="ECO:0000256" key="1">
    <source>
        <dbReference type="ARBA" id="ARBA00006484"/>
    </source>
</evidence>
<name>A0ABS0KG30_PSENT</name>